<dbReference type="InterPro" id="IPR000160">
    <property type="entry name" value="GGDEF_dom"/>
</dbReference>
<evidence type="ECO:0000313" key="4">
    <source>
        <dbReference type="EMBL" id="TCK59372.1"/>
    </source>
</evidence>
<dbReference type="SUPFAM" id="SSF53850">
    <property type="entry name" value="Periplasmic binding protein-like II"/>
    <property type="match status" value="3"/>
</dbReference>
<dbReference type="InterPro" id="IPR029787">
    <property type="entry name" value="Nucleotide_cyclase"/>
</dbReference>
<evidence type="ECO:0000313" key="5">
    <source>
        <dbReference type="Proteomes" id="UP000294614"/>
    </source>
</evidence>
<dbReference type="Pfam" id="PF00497">
    <property type="entry name" value="SBP_bac_3"/>
    <property type="match status" value="2"/>
</dbReference>
<name>A0A4R1K5D1_9BACT</name>
<dbReference type="Pfam" id="PF00990">
    <property type="entry name" value="GGDEF"/>
    <property type="match status" value="1"/>
</dbReference>
<dbReference type="SUPFAM" id="SSF55073">
    <property type="entry name" value="Nucleotide cyclase"/>
    <property type="match status" value="1"/>
</dbReference>
<dbReference type="Gene3D" id="3.30.70.270">
    <property type="match status" value="1"/>
</dbReference>
<dbReference type="AlphaFoldDB" id="A0A4R1K5D1"/>
<dbReference type="CDD" id="cd01949">
    <property type="entry name" value="GGDEF"/>
    <property type="match status" value="1"/>
</dbReference>
<dbReference type="SMART" id="SM00062">
    <property type="entry name" value="PBPb"/>
    <property type="match status" value="3"/>
</dbReference>
<dbReference type="Gene3D" id="3.40.190.10">
    <property type="entry name" value="Periplasmic binding protein-like II"/>
    <property type="match status" value="6"/>
</dbReference>
<dbReference type="EMBL" id="SMGG01000006">
    <property type="protein sequence ID" value="TCK59372.1"/>
    <property type="molecule type" value="Genomic_DNA"/>
</dbReference>
<reference evidence="4 5" key="1">
    <citation type="submission" date="2019-03" db="EMBL/GenBank/DDBJ databases">
        <title>Genomic Encyclopedia of Type Strains, Phase IV (KMG-IV): sequencing the most valuable type-strain genomes for metagenomic binning, comparative biology and taxonomic classification.</title>
        <authorList>
            <person name="Goeker M."/>
        </authorList>
    </citation>
    <scope>NUCLEOTIDE SEQUENCE [LARGE SCALE GENOMIC DNA]</scope>
    <source>
        <strain evidence="4 5">DSM 24984</strain>
    </source>
</reference>
<dbReference type="PANTHER" id="PTHR35936">
    <property type="entry name" value="MEMBRANE-BOUND LYTIC MUREIN TRANSGLYCOSYLASE F"/>
    <property type="match status" value="1"/>
</dbReference>
<dbReference type="CDD" id="cd01007">
    <property type="entry name" value="PBP2_BvgS_HisK_like"/>
    <property type="match status" value="2"/>
</dbReference>
<evidence type="ECO:0000256" key="2">
    <source>
        <dbReference type="SAM" id="Phobius"/>
    </source>
</evidence>
<proteinExistence type="predicted"/>
<dbReference type="GO" id="GO:0003824">
    <property type="term" value="F:catalytic activity"/>
    <property type="evidence" value="ECO:0007669"/>
    <property type="project" value="UniProtKB-ARBA"/>
</dbReference>
<dbReference type="NCBIfam" id="TIGR00254">
    <property type="entry name" value="GGDEF"/>
    <property type="match status" value="1"/>
</dbReference>
<gene>
    <name evidence="4" type="ORF">C8D98_2305</name>
</gene>
<organism evidence="4 5">
    <name type="scientific">Seleniivibrio woodruffii</name>
    <dbReference type="NCBI Taxonomy" id="1078050"/>
    <lineage>
        <taxon>Bacteria</taxon>
        <taxon>Pseudomonadati</taxon>
        <taxon>Deferribacterota</taxon>
        <taxon>Deferribacteres</taxon>
        <taxon>Deferribacterales</taxon>
        <taxon>Geovibrionaceae</taxon>
        <taxon>Seleniivibrio</taxon>
    </lineage>
</organism>
<feature type="domain" description="GGDEF" evidence="3">
    <location>
        <begin position="834"/>
        <end position="969"/>
    </location>
</feature>
<dbReference type="InterPro" id="IPR001638">
    <property type="entry name" value="Solute-binding_3/MltF_N"/>
</dbReference>
<keyword evidence="5" id="KW-1185">Reference proteome</keyword>
<dbReference type="RefSeq" id="WP_165871302.1">
    <property type="nucleotide sequence ID" value="NZ_SMGG01000006.1"/>
</dbReference>
<evidence type="ECO:0000259" key="3">
    <source>
        <dbReference type="PROSITE" id="PS50887"/>
    </source>
</evidence>
<comment type="caution">
    <text evidence="4">The sequence shown here is derived from an EMBL/GenBank/DDBJ whole genome shotgun (WGS) entry which is preliminary data.</text>
</comment>
<evidence type="ECO:0000256" key="1">
    <source>
        <dbReference type="ARBA" id="ARBA00022729"/>
    </source>
</evidence>
<dbReference type="CDD" id="cd13708">
    <property type="entry name" value="PBP2_BvgS_like_1"/>
    <property type="match status" value="1"/>
</dbReference>
<dbReference type="PROSITE" id="PS50887">
    <property type="entry name" value="GGDEF"/>
    <property type="match status" value="1"/>
</dbReference>
<accession>A0A4R1K5D1</accession>
<protein>
    <submittedName>
        <fullName evidence="4">Periplasmic/7TM domain sensor diguanylate cyclase</fullName>
    </submittedName>
</protein>
<feature type="transmembrane region" description="Helical" evidence="2">
    <location>
        <begin position="764"/>
        <end position="783"/>
    </location>
</feature>
<keyword evidence="2" id="KW-1133">Transmembrane helix</keyword>
<keyword evidence="1" id="KW-0732">Signal</keyword>
<dbReference type="FunFam" id="3.30.70.270:FF:000001">
    <property type="entry name" value="Diguanylate cyclase domain protein"/>
    <property type="match status" value="1"/>
</dbReference>
<dbReference type="SMART" id="SM00267">
    <property type="entry name" value="GGDEF"/>
    <property type="match status" value="1"/>
</dbReference>
<dbReference type="InterPro" id="IPR043128">
    <property type="entry name" value="Rev_trsase/Diguanyl_cyclase"/>
</dbReference>
<keyword evidence="2" id="KW-0472">Membrane</keyword>
<keyword evidence="2" id="KW-0812">Transmembrane</keyword>
<dbReference type="Proteomes" id="UP000294614">
    <property type="component" value="Unassembled WGS sequence"/>
</dbReference>
<sequence length="970" mass="110120">MPAIKKLSLLLIAISVLFTTFCGWAKPLLTAEEKQYISRKKTVIVGVVNDNEPYSFFRDGAEKGFSVDFLRLLEKESGLRFEIRMGNWTDIYKAFLSGKIDVIDEISYTEERARIVSFTEPYHFRKTVFFKRGDDNRFSGLSVESLKGRKIGIAKDIYYLPILREAGIELTEYNNYADLMKSLAFGWTDAVVASELTGKFIARENSLPNIVSVGNAGLDKLHQEDFRLGILKQSDPLLFSVINKSLKSIPRSSVSDLEQMWETFSGRDIAKPEKIKLTHEEEAYIKSHPAVSVGTMPDYSPFSFVSGGSVSGYTRSLLDIISKQTGITFLYSPNNWPEIIKSFKKGRLDIMADMSYTEDRANYTLFTSPYYQIPNVVFVRDDFGGYSGLNSIRDKRVGVMSDIFYMDKLKSMLKSPPKEYVSQDDMLRDLAFGRLDAAVTALNAGNNIIKKYALVNLRIAGSFSPEGVGMEDLRFGITKRHPLLHSIMEKALKGISPEEHIQLENQWITAKVPEASTGRNLFNPEEIAYLKKKKVIYMCVDPDWIPFEKLKNGNTHIGISADFFELIRPKLPAEITIVPTTTWEESLLAVNSRKCDIVSLAMKTDDRRKYLNFTSPYLVVPNVVATSVNEPFISGIESVLDKTFGSVKGYAITEVLRRNYPSLKIIEVTNDEEGIRMLQQGRIYGYIGTMASIGYQISQQKITDIKISARLPQDWELGVGTRNDEPILGSIFQKLVLSVSPAERNEILGRWLSVRYDQKFNYDLFSKILAVVALFLVVMMYWGNKLRKLNTQLQEANQRLQELSEKDSLTGLYNRRYFSANAMQVFGMCRRSGIRFSIAILDIDHFKRINDTYGHVTGDLCLQRIAHTIKQHFLRENDTSARYGGEEFAVYTTGGDENALASYLERLRHDIETICVDNEGDCIRMTISSGVYSLIPDNRDTLDDAVRKADDALYKAKQNGRNRVEIYTED</sequence>